<dbReference type="AlphaFoldDB" id="Q1Z2V8"/>
<dbReference type="Proteomes" id="UP000003789">
    <property type="component" value="Unassembled WGS sequence"/>
</dbReference>
<accession>Q1Z2V8</accession>
<organism evidence="1 2">
    <name type="scientific">Photobacterium profundum 3TCK</name>
    <dbReference type="NCBI Taxonomy" id="314280"/>
    <lineage>
        <taxon>Bacteria</taxon>
        <taxon>Pseudomonadati</taxon>
        <taxon>Pseudomonadota</taxon>
        <taxon>Gammaproteobacteria</taxon>
        <taxon>Vibrionales</taxon>
        <taxon>Vibrionaceae</taxon>
        <taxon>Photobacterium</taxon>
    </lineage>
</organism>
<proteinExistence type="predicted"/>
<sequence>MFDDEANFNYVEDNAWEALDSDFSGSDFDDWADYDEADITFDD</sequence>
<reference evidence="1 2" key="1">
    <citation type="submission" date="2006-03" db="EMBL/GenBank/DDBJ databases">
        <authorList>
            <person name="Bartlett D.H."/>
            <person name="Valle G."/>
            <person name="Lauro F.M."/>
            <person name="Vezzi A."/>
            <person name="Simonato F."/>
            <person name="Eloe E."/>
            <person name="Vitulo N."/>
            <person name="Stratton T.K."/>
            <person name="D'angelo M."/>
            <person name="Ferriera S."/>
            <person name="Johnson J."/>
            <person name="Kravitz S."/>
            <person name="Beeson K."/>
            <person name="Sutton G."/>
            <person name="Rogers Y."/>
            <person name="Friedman R."/>
            <person name="Frazier M."/>
            <person name="Venter J.C."/>
        </authorList>
    </citation>
    <scope>NUCLEOTIDE SEQUENCE [LARGE SCALE GENOMIC DNA]</scope>
    <source>
        <strain evidence="1 2">3TCK</strain>
    </source>
</reference>
<name>Q1Z2V8_9GAMM</name>
<comment type="caution">
    <text evidence="1">The sequence shown here is derived from an EMBL/GenBank/DDBJ whole genome shotgun (WGS) entry which is preliminary data.</text>
</comment>
<evidence type="ECO:0000313" key="2">
    <source>
        <dbReference type="Proteomes" id="UP000003789"/>
    </source>
</evidence>
<evidence type="ECO:0000313" key="1">
    <source>
        <dbReference type="EMBL" id="EAS42809.1"/>
    </source>
</evidence>
<gene>
    <name evidence="1" type="ORF">P3TCK_08151</name>
</gene>
<dbReference type="HOGENOM" id="CLU_3237427_0_0_6"/>
<protein>
    <submittedName>
        <fullName evidence="1">Uncharacterized protein</fullName>
    </submittedName>
</protein>
<dbReference type="EMBL" id="AAPH01000016">
    <property type="protein sequence ID" value="EAS42809.1"/>
    <property type="molecule type" value="Genomic_DNA"/>
</dbReference>
<dbReference type="RefSeq" id="WP_006229646.1">
    <property type="nucleotide sequence ID" value="NZ_CH724134.1"/>
</dbReference>